<name>A0ABS3CHN8_9BACT</name>
<proteinExistence type="predicted"/>
<accession>A0ABS3CHN8</accession>
<dbReference type="Proteomes" id="UP000664480">
    <property type="component" value="Unassembled WGS sequence"/>
</dbReference>
<organism evidence="1 2">
    <name type="scientific">Algoriphagus pacificus</name>
    <dbReference type="NCBI Taxonomy" id="2811234"/>
    <lineage>
        <taxon>Bacteria</taxon>
        <taxon>Pseudomonadati</taxon>
        <taxon>Bacteroidota</taxon>
        <taxon>Cytophagia</taxon>
        <taxon>Cytophagales</taxon>
        <taxon>Cyclobacteriaceae</taxon>
        <taxon>Algoriphagus</taxon>
    </lineage>
</organism>
<evidence type="ECO:0000313" key="1">
    <source>
        <dbReference type="EMBL" id="MBN7816285.1"/>
    </source>
</evidence>
<reference evidence="1 2" key="1">
    <citation type="submission" date="2021-03" db="EMBL/GenBank/DDBJ databases">
        <title>novel species isolated from a fishpond in China.</title>
        <authorList>
            <person name="Lu H."/>
            <person name="Cai Z."/>
        </authorList>
    </citation>
    <scope>NUCLEOTIDE SEQUENCE [LARGE SCALE GENOMIC DNA]</scope>
    <source>
        <strain evidence="1 2">YJ13C</strain>
    </source>
</reference>
<evidence type="ECO:0000313" key="2">
    <source>
        <dbReference type="Proteomes" id="UP000664480"/>
    </source>
</evidence>
<dbReference type="EMBL" id="JAFKCU010000003">
    <property type="protein sequence ID" value="MBN7816285.1"/>
    <property type="molecule type" value="Genomic_DNA"/>
</dbReference>
<keyword evidence="2" id="KW-1185">Reference proteome</keyword>
<gene>
    <name evidence="1" type="ORF">J0A69_12625</name>
</gene>
<evidence type="ECO:0008006" key="3">
    <source>
        <dbReference type="Google" id="ProtNLM"/>
    </source>
</evidence>
<protein>
    <recommendedName>
        <fullName evidence="3">Phosphatase</fullName>
    </recommendedName>
</protein>
<dbReference type="PROSITE" id="PS51257">
    <property type="entry name" value="PROKAR_LIPOPROTEIN"/>
    <property type="match status" value="1"/>
</dbReference>
<comment type="caution">
    <text evidence="1">The sequence shown here is derived from an EMBL/GenBank/DDBJ whole genome shotgun (WGS) entry which is preliminary data.</text>
</comment>
<sequence length="482" mass="52682">MKKILPISILTACVLTSCLDNRGGKPVAMKITELKTHSVTPDFLIAKSGFENVERYSLFGSADKFEQTPDFVFGGSADGSGLIREGNKFQFFVNNEDNYAVSKITLDETFKPIAGTYILNSDGAGTRMCSASMATPEEHGFGPVFLTAGESGPESQIQGIFANADEMDAAVPRPLAALGRWNAENAMPLNKFAYPKNTVILIGDDDSGTYGGQVAMYVGPKGDLNNGKVYVLRRTDLNATEMDMEAGTSYEVEFVEIENAKTNTGAQNNMLSQQLNALAFGRVEDLDYRKGPKGANGNHREVYFNVTGQNNSGANSGYTRSKYGRVYRLMMDEKNPLKGTLEVVLDGDDRSSAAGTFQNPDNITVTENYVYVKEDPNGYGDETHDAYIYQYNIATGELKIAFELDHRRDEGIYSTPSSSRLGSWEYGAMIDVSETIGEPNTFMLCIQPHTWSSDEFKGVDGGTVRPNEDQGSQVVVLKGLAR</sequence>